<protein>
    <submittedName>
        <fullName evidence="3">Lysophospholipase L1-like esterase</fullName>
    </submittedName>
</protein>
<dbReference type="CDD" id="cd00229">
    <property type="entry name" value="SGNH_hydrolase"/>
    <property type="match status" value="1"/>
</dbReference>
<dbReference type="RefSeq" id="WP_183982583.1">
    <property type="nucleotide sequence ID" value="NZ_JACIEV010000002.1"/>
</dbReference>
<dbReference type="SUPFAM" id="SSF52266">
    <property type="entry name" value="SGNH hydrolase"/>
    <property type="match status" value="1"/>
</dbReference>
<feature type="region of interest" description="Disordered" evidence="1">
    <location>
        <begin position="1"/>
        <end position="23"/>
    </location>
</feature>
<dbReference type="AlphaFoldDB" id="A0A840FFW6"/>
<evidence type="ECO:0000313" key="4">
    <source>
        <dbReference type="Proteomes" id="UP000529795"/>
    </source>
</evidence>
<gene>
    <name evidence="3" type="ORF">GGQ80_000776</name>
</gene>
<accession>A0A840FFW6</accession>
<evidence type="ECO:0000256" key="1">
    <source>
        <dbReference type="SAM" id="MobiDB-lite"/>
    </source>
</evidence>
<name>A0A840FFW6_9SPHN</name>
<dbReference type="Gene3D" id="3.40.50.1110">
    <property type="entry name" value="SGNH hydrolase"/>
    <property type="match status" value="1"/>
</dbReference>
<organism evidence="3 4">
    <name type="scientific">Sphingomonas jinjuensis</name>
    <dbReference type="NCBI Taxonomy" id="535907"/>
    <lineage>
        <taxon>Bacteria</taxon>
        <taxon>Pseudomonadati</taxon>
        <taxon>Pseudomonadota</taxon>
        <taxon>Alphaproteobacteria</taxon>
        <taxon>Sphingomonadales</taxon>
        <taxon>Sphingomonadaceae</taxon>
        <taxon>Sphingomonas</taxon>
    </lineage>
</organism>
<dbReference type="InterPro" id="IPR036514">
    <property type="entry name" value="SGNH_hydro_sf"/>
</dbReference>
<feature type="domain" description="SGNH hydrolase-type esterase" evidence="2">
    <location>
        <begin position="233"/>
        <end position="420"/>
    </location>
</feature>
<proteinExistence type="predicted"/>
<dbReference type="Pfam" id="PF13472">
    <property type="entry name" value="Lipase_GDSL_2"/>
    <property type="match status" value="1"/>
</dbReference>
<dbReference type="GO" id="GO:0016788">
    <property type="term" value="F:hydrolase activity, acting on ester bonds"/>
    <property type="evidence" value="ECO:0007669"/>
    <property type="project" value="UniProtKB-ARBA"/>
</dbReference>
<keyword evidence="4" id="KW-1185">Reference proteome</keyword>
<dbReference type="EMBL" id="JACIEV010000002">
    <property type="protein sequence ID" value="MBB4152888.1"/>
    <property type="molecule type" value="Genomic_DNA"/>
</dbReference>
<sequence>MPNPSAMTSADIEAAGGDPTARSRTVRASLFNRLGRSISRTGLSLPPVMTAPPTIGAPTGTSAITGTLFAPYSAGVATDLDKFTLMRGTWRPVNATYPQYSLAIPDAVTNGDGTAGGTGANKFDGTGGLVRFQSAAPDLEICFYAPGQANAQGFRLRVDGQYVQTGSLGMNAATNGASSFIRLTWGDGSAANRRMRVYEIEGLPQFKFGGVKSAAIYPPCAAPPIDGLNVIVHGDSFVGGTGSTAAALYPGVGSQIALLLGQPGCINSGVGATGFVANASGQRNTFIQRVQADVIARAPDVIVEMGGINDENLIGGSAATMQAAVSAWLDAVIGALPNVLIFMTGPMTPGTPNANRLAARDGKKAAAALYPNNVVFIDNLAEAWVTGTGRTGSTKGDGNADWVTGGADGADPTHPTDAGHGYLAMRTAQAIAAKLPRL</sequence>
<evidence type="ECO:0000259" key="2">
    <source>
        <dbReference type="Pfam" id="PF13472"/>
    </source>
</evidence>
<dbReference type="Proteomes" id="UP000529795">
    <property type="component" value="Unassembled WGS sequence"/>
</dbReference>
<dbReference type="InterPro" id="IPR013830">
    <property type="entry name" value="SGNH_hydro"/>
</dbReference>
<evidence type="ECO:0000313" key="3">
    <source>
        <dbReference type="EMBL" id="MBB4152888.1"/>
    </source>
</evidence>
<comment type="caution">
    <text evidence="3">The sequence shown here is derived from an EMBL/GenBank/DDBJ whole genome shotgun (WGS) entry which is preliminary data.</text>
</comment>
<reference evidence="3 4" key="1">
    <citation type="submission" date="2020-08" db="EMBL/GenBank/DDBJ databases">
        <title>Genomic Encyclopedia of Type Strains, Phase IV (KMG-IV): sequencing the most valuable type-strain genomes for metagenomic binning, comparative biology and taxonomic classification.</title>
        <authorList>
            <person name="Goeker M."/>
        </authorList>
    </citation>
    <scope>NUCLEOTIDE SEQUENCE [LARGE SCALE GENOMIC DNA]</scope>
    <source>
        <strain evidence="3 4">YC6723</strain>
    </source>
</reference>